<dbReference type="Proteomes" id="UP000642468">
    <property type="component" value="Unassembled WGS sequence"/>
</dbReference>
<evidence type="ECO:0000313" key="2">
    <source>
        <dbReference type="EMBL" id="MBD2714919.1"/>
    </source>
</evidence>
<dbReference type="RefSeq" id="WP_190783899.1">
    <property type="nucleotide sequence ID" value="NZ_JACWZZ010000001.1"/>
</dbReference>
<organism evidence="2 3">
    <name type="scientific">Hymenobacter duratus</name>
    <dbReference type="NCBI Taxonomy" id="2771356"/>
    <lineage>
        <taxon>Bacteria</taxon>
        <taxon>Pseudomonadati</taxon>
        <taxon>Bacteroidota</taxon>
        <taxon>Cytophagia</taxon>
        <taxon>Cytophagales</taxon>
        <taxon>Hymenobacteraceae</taxon>
        <taxon>Hymenobacter</taxon>
    </lineage>
</organism>
<sequence length="284" mass="32541">MAASSSPESEFFTQKTDAELLFLAQHPELYHPDLVSTARRELRRRGLNPDPEVEPQPMGAHLPPYDDSEEPMWWQRPGVWVTVLAVLLLGSGLYWKSLRGNKTRQDELAQQAKDAPAVLKTVETHLIPSFDSLTRTQIAQEMRQLPASERTLDTTATRKYRLLAERYWKAENQTLYLLDRVRQTAPDSALPGQTVTVVEEWRRLTKALVYDHGLTPVLAKRMDVMRRGAYLRIELLQSIKGRFEDGQPVYNEYLTTLRDSATTMHEALLSREKWAAGLRRGTSL</sequence>
<keyword evidence="1" id="KW-0812">Transmembrane</keyword>
<comment type="caution">
    <text evidence="2">The sequence shown here is derived from an EMBL/GenBank/DDBJ whole genome shotgun (WGS) entry which is preliminary data.</text>
</comment>
<keyword evidence="3" id="KW-1185">Reference proteome</keyword>
<evidence type="ECO:0000256" key="1">
    <source>
        <dbReference type="SAM" id="Phobius"/>
    </source>
</evidence>
<gene>
    <name evidence="2" type="ORF">IC231_07715</name>
</gene>
<accession>A0ABR8JDK1</accession>
<evidence type="ECO:0008006" key="4">
    <source>
        <dbReference type="Google" id="ProtNLM"/>
    </source>
</evidence>
<proteinExistence type="predicted"/>
<keyword evidence="1" id="KW-1133">Transmembrane helix</keyword>
<keyword evidence="1" id="KW-0472">Membrane</keyword>
<name>A0ABR8JDK1_9BACT</name>
<reference evidence="2 3" key="1">
    <citation type="submission" date="2020-09" db="EMBL/GenBank/DDBJ databases">
        <authorList>
            <person name="Kim M.K."/>
        </authorList>
    </citation>
    <scope>NUCLEOTIDE SEQUENCE [LARGE SCALE GENOMIC DNA]</scope>
    <source>
        <strain evidence="2 3">BT646</strain>
    </source>
</reference>
<evidence type="ECO:0000313" key="3">
    <source>
        <dbReference type="Proteomes" id="UP000642468"/>
    </source>
</evidence>
<dbReference type="EMBL" id="JACWZZ010000001">
    <property type="protein sequence ID" value="MBD2714919.1"/>
    <property type="molecule type" value="Genomic_DNA"/>
</dbReference>
<protein>
    <recommendedName>
        <fullName evidence="4">DUF4129 domain-containing protein</fullName>
    </recommendedName>
</protein>
<feature type="transmembrane region" description="Helical" evidence="1">
    <location>
        <begin position="78"/>
        <end position="95"/>
    </location>
</feature>